<accession>A0A562WED9</accession>
<feature type="region of interest" description="Disordered" evidence="1">
    <location>
        <begin position="53"/>
        <end position="87"/>
    </location>
</feature>
<evidence type="ECO:0000313" key="2">
    <source>
        <dbReference type="EMBL" id="TWJ28653.1"/>
    </source>
</evidence>
<reference evidence="2 3" key="1">
    <citation type="submission" date="2019-07" db="EMBL/GenBank/DDBJ databases">
        <title>R&amp;d 2014.</title>
        <authorList>
            <person name="Klenk H.-P."/>
        </authorList>
    </citation>
    <scope>NUCLEOTIDE SEQUENCE [LARGE SCALE GENOMIC DNA]</scope>
    <source>
        <strain evidence="2 3">DSM 43912</strain>
    </source>
</reference>
<keyword evidence="3" id="KW-1185">Reference proteome</keyword>
<gene>
    <name evidence="2" type="ORF">JD81_02158</name>
</gene>
<feature type="compositionally biased region" description="Low complexity" evidence="1">
    <location>
        <begin position="135"/>
        <end position="147"/>
    </location>
</feature>
<sequence>MLPAVTGVAVGEGGPPGLDAVVAGVPVVAGAPVGAAAGTAGAGAAAGVDAAAGADAAEDPLAAGPGPLAGAPAGGGSTVDVDSGPAASAGAVDTVAAAAPDAATGTSGMNTAYPRVPGGSSTGIAHAGWPSGHGMAPGASSPAGMASRYGGMVPPPEA</sequence>
<name>A0A562WED9_9ACTN</name>
<feature type="region of interest" description="Disordered" evidence="1">
    <location>
        <begin position="135"/>
        <end position="158"/>
    </location>
</feature>
<evidence type="ECO:0000313" key="3">
    <source>
        <dbReference type="Proteomes" id="UP000319728"/>
    </source>
</evidence>
<dbReference type="AlphaFoldDB" id="A0A562WED9"/>
<comment type="caution">
    <text evidence="2">The sequence shown here is derived from an EMBL/GenBank/DDBJ whole genome shotgun (WGS) entry which is preliminary data.</text>
</comment>
<evidence type="ECO:0000256" key="1">
    <source>
        <dbReference type="SAM" id="MobiDB-lite"/>
    </source>
</evidence>
<protein>
    <submittedName>
        <fullName evidence="2">Uncharacterized protein</fullName>
    </submittedName>
</protein>
<dbReference type="EMBL" id="VLLP01000001">
    <property type="protein sequence ID" value="TWJ28653.1"/>
    <property type="molecule type" value="Genomic_DNA"/>
</dbReference>
<organism evidence="2 3">
    <name type="scientific">Micromonospora sagamiensis</name>
    <dbReference type="NCBI Taxonomy" id="47875"/>
    <lineage>
        <taxon>Bacteria</taxon>
        <taxon>Bacillati</taxon>
        <taxon>Actinomycetota</taxon>
        <taxon>Actinomycetes</taxon>
        <taxon>Micromonosporales</taxon>
        <taxon>Micromonosporaceae</taxon>
        <taxon>Micromonospora</taxon>
    </lineage>
</organism>
<feature type="compositionally biased region" description="Low complexity" evidence="1">
    <location>
        <begin position="53"/>
        <end position="71"/>
    </location>
</feature>
<proteinExistence type="predicted"/>
<dbReference type="Proteomes" id="UP000319728">
    <property type="component" value="Unassembled WGS sequence"/>
</dbReference>